<dbReference type="CDD" id="cd00093">
    <property type="entry name" value="HTH_XRE"/>
    <property type="match status" value="1"/>
</dbReference>
<comment type="caution">
    <text evidence="3">The sequence shown here is derived from an EMBL/GenBank/DDBJ whole genome shotgun (WGS) entry which is preliminary data.</text>
</comment>
<evidence type="ECO:0000256" key="1">
    <source>
        <dbReference type="SAM" id="MobiDB-lite"/>
    </source>
</evidence>
<dbReference type="SUPFAM" id="SSF52540">
    <property type="entry name" value="P-loop containing nucleoside triphosphate hydrolases"/>
    <property type="match status" value="1"/>
</dbReference>
<dbReference type="Pfam" id="PF13560">
    <property type="entry name" value="HTH_31"/>
    <property type="match status" value="1"/>
</dbReference>
<reference evidence="3 4" key="1">
    <citation type="submission" date="2024-05" db="EMBL/GenBank/DDBJ databases">
        <authorList>
            <person name="Zhao H."/>
            <person name="Xu Y."/>
            <person name="Lin S."/>
            <person name="Spain J.C."/>
            <person name="Zhou N.-Y."/>
        </authorList>
    </citation>
    <scope>NUCLEOTIDE SEQUENCE [LARGE SCALE GENOMIC DNA]</scope>
    <source>
        <strain evidence="3 4">NEAU-NG30</strain>
    </source>
</reference>
<dbReference type="Gene3D" id="1.25.40.10">
    <property type="entry name" value="Tetratricopeptide repeat domain"/>
    <property type="match status" value="2"/>
</dbReference>
<evidence type="ECO:0000313" key="3">
    <source>
        <dbReference type="EMBL" id="MEQ0557675.1"/>
    </source>
</evidence>
<dbReference type="InterPro" id="IPR002182">
    <property type="entry name" value="NB-ARC"/>
</dbReference>
<dbReference type="PANTHER" id="PTHR47691">
    <property type="entry name" value="REGULATOR-RELATED"/>
    <property type="match status" value="1"/>
</dbReference>
<evidence type="ECO:0000313" key="4">
    <source>
        <dbReference type="Proteomes" id="UP001440984"/>
    </source>
</evidence>
<sequence length="749" mass="81107">MGDQCAALRRFRLRAGLTQEALAERSGVSVRTIRGLETGNRRNPQRSSLRQLADALELPDGDRAELMSAEQASAKVVPRQLPPPPRRFTGRHRELAELTDAVRAADGDAVAVSAVGGAGGIGKTWLALHWAHRHADDFPDGQLYANLRGFDVSSSPVRPEVVLRAFLEALGVPSASLPLEAGALHGLFRSLTEGRRLLVVLDNARDTEQVVPLLPGRSASAVLVTSRNRLTGLVATHGATAVELDVLNRDDARQLLVGHVGRHRADGEPGSVAELLDHCSGLPLALGIVAARVTGHPGFPLHALAEELRNTAARLDGFDAGEFTANLRAVFSASYSALDAGAARLFGLLGLLPSPDVGVPVVASLAARPVPAARRLLRALEHAHLVHQPQPGRYRMHDLTALYAAERARAVLPAHDRAAALERLVDHYVHTTIAADRMLRDRPAVLELGAPGPGCVPEVPRDIGAAMTWLATEHDILLEIQALAAAQGWHARVWRLAQGLGIFHWRRGMFEENLVSSQRALAAAEALNEPEAIAITARNLGYDHLKLGRHAEAAGYLERARLINEEHGFTEALAHTYGVLTHLAERGNDHRTAVGYALKSARLFRSLGKPDDEANALNAMGWHQVMLGEFDTARELCTRALGMLGEGRGRGKEVCAVLHSLGYIAKKTGQYAEALWHLRRSIPLYEEIGDEFAEANAWEDIAEVHAAMGNTREAEHAWRTALTMFESQNRIADAHRVSARLSPLVHSIV</sequence>
<dbReference type="Proteomes" id="UP001440984">
    <property type="component" value="Unassembled WGS sequence"/>
</dbReference>
<gene>
    <name evidence="3" type="ORF">ABJI51_01240</name>
</gene>
<keyword evidence="4" id="KW-1185">Reference proteome</keyword>
<evidence type="ECO:0000259" key="2">
    <source>
        <dbReference type="PROSITE" id="PS50943"/>
    </source>
</evidence>
<dbReference type="SMART" id="SM00028">
    <property type="entry name" value="TPR"/>
    <property type="match status" value="4"/>
</dbReference>
<feature type="domain" description="HTH cro/C1-type" evidence="2">
    <location>
        <begin position="8"/>
        <end position="63"/>
    </location>
</feature>
<organism evidence="3 4">
    <name type="scientific">Amycolatopsis melonis</name>
    <dbReference type="NCBI Taxonomy" id="3156488"/>
    <lineage>
        <taxon>Bacteria</taxon>
        <taxon>Bacillati</taxon>
        <taxon>Actinomycetota</taxon>
        <taxon>Actinomycetes</taxon>
        <taxon>Pseudonocardiales</taxon>
        <taxon>Pseudonocardiaceae</taxon>
        <taxon>Amycolatopsis</taxon>
    </lineage>
</organism>
<accession>A0ABV0L5U9</accession>
<proteinExistence type="predicted"/>
<dbReference type="InterPro" id="IPR001387">
    <property type="entry name" value="Cro/C1-type_HTH"/>
</dbReference>
<dbReference type="Pfam" id="PF00931">
    <property type="entry name" value="NB-ARC"/>
    <property type="match status" value="1"/>
</dbReference>
<dbReference type="SUPFAM" id="SSF47413">
    <property type="entry name" value="lambda repressor-like DNA-binding domains"/>
    <property type="match status" value="1"/>
</dbReference>
<dbReference type="InterPro" id="IPR011990">
    <property type="entry name" value="TPR-like_helical_dom_sf"/>
</dbReference>
<dbReference type="PRINTS" id="PR00364">
    <property type="entry name" value="DISEASERSIST"/>
</dbReference>
<dbReference type="RefSeq" id="WP_348946978.1">
    <property type="nucleotide sequence ID" value="NZ_JBDZYD010000001.1"/>
</dbReference>
<dbReference type="EMBL" id="JBDZYD010000001">
    <property type="protein sequence ID" value="MEQ0557675.1"/>
    <property type="molecule type" value="Genomic_DNA"/>
</dbReference>
<dbReference type="InterPro" id="IPR019734">
    <property type="entry name" value="TPR_rpt"/>
</dbReference>
<dbReference type="InterPro" id="IPR010982">
    <property type="entry name" value="Lambda_DNA-bd_dom_sf"/>
</dbReference>
<dbReference type="Gene3D" id="1.10.260.40">
    <property type="entry name" value="lambda repressor-like DNA-binding domains"/>
    <property type="match status" value="1"/>
</dbReference>
<name>A0ABV0L5U9_9PSEU</name>
<dbReference type="PANTHER" id="PTHR47691:SF3">
    <property type="entry name" value="HTH-TYPE TRANSCRIPTIONAL REGULATOR RV0890C-RELATED"/>
    <property type="match status" value="1"/>
</dbReference>
<dbReference type="SUPFAM" id="SSF48452">
    <property type="entry name" value="TPR-like"/>
    <property type="match status" value="2"/>
</dbReference>
<dbReference type="InterPro" id="IPR027417">
    <property type="entry name" value="P-loop_NTPase"/>
</dbReference>
<protein>
    <submittedName>
        <fullName evidence="3">Tetratricopeptide repeat protein</fullName>
    </submittedName>
</protein>
<feature type="region of interest" description="Disordered" evidence="1">
    <location>
        <begin position="69"/>
        <end position="89"/>
    </location>
</feature>
<dbReference type="PROSITE" id="PS50943">
    <property type="entry name" value="HTH_CROC1"/>
    <property type="match status" value="1"/>
</dbReference>
<dbReference type="Pfam" id="PF13424">
    <property type="entry name" value="TPR_12"/>
    <property type="match status" value="1"/>
</dbReference>
<dbReference type="SMART" id="SM00530">
    <property type="entry name" value="HTH_XRE"/>
    <property type="match status" value="1"/>
</dbReference>
<dbReference type="Gene3D" id="3.40.50.300">
    <property type="entry name" value="P-loop containing nucleotide triphosphate hydrolases"/>
    <property type="match status" value="1"/>
</dbReference>